<evidence type="ECO:0000256" key="1">
    <source>
        <dbReference type="SAM" id="SignalP"/>
    </source>
</evidence>
<dbReference type="GO" id="GO:0016787">
    <property type="term" value="F:hydrolase activity"/>
    <property type="evidence" value="ECO:0007669"/>
    <property type="project" value="UniProtKB-KW"/>
</dbReference>
<dbReference type="EMBL" id="JAZDUE010000005">
    <property type="protein sequence ID" value="MEE4023018.1"/>
    <property type="molecule type" value="Genomic_DNA"/>
</dbReference>
<keyword evidence="1" id="KW-0732">Signal</keyword>
<evidence type="ECO:0000313" key="4">
    <source>
        <dbReference type="Proteomes" id="UP001335729"/>
    </source>
</evidence>
<dbReference type="RefSeq" id="WP_330504280.1">
    <property type="nucleotide sequence ID" value="NZ_JAZDUE010000005.1"/>
</dbReference>
<dbReference type="InterPro" id="IPR013320">
    <property type="entry name" value="ConA-like_dom_sf"/>
</dbReference>
<feature type="signal peptide" evidence="1">
    <location>
        <begin position="1"/>
        <end position="31"/>
    </location>
</feature>
<dbReference type="InterPro" id="IPR050546">
    <property type="entry name" value="Glycosyl_Hydrlase_16"/>
</dbReference>
<evidence type="ECO:0000259" key="2">
    <source>
        <dbReference type="PROSITE" id="PS51762"/>
    </source>
</evidence>
<dbReference type="Gene3D" id="2.60.120.200">
    <property type="match status" value="1"/>
</dbReference>
<dbReference type="PROSITE" id="PS51762">
    <property type="entry name" value="GH16_2"/>
    <property type="match status" value="1"/>
</dbReference>
<dbReference type="PANTHER" id="PTHR10963">
    <property type="entry name" value="GLYCOSYL HYDROLASE-RELATED"/>
    <property type="match status" value="1"/>
</dbReference>
<keyword evidence="3" id="KW-0378">Hydrolase</keyword>
<dbReference type="Pfam" id="PF00722">
    <property type="entry name" value="Glyco_hydro_16"/>
    <property type="match status" value="1"/>
</dbReference>
<accession>A0ABU7MRY7</accession>
<keyword evidence="4" id="KW-1185">Reference proteome</keyword>
<dbReference type="CDD" id="cd00413">
    <property type="entry name" value="Glyco_hydrolase_16"/>
    <property type="match status" value="1"/>
</dbReference>
<organism evidence="3 4">
    <name type="scientific">Gordonia prachuapensis</name>
    <dbReference type="NCBI Taxonomy" id="3115651"/>
    <lineage>
        <taxon>Bacteria</taxon>
        <taxon>Bacillati</taxon>
        <taxon>Actinomycetota</taxon>
        <taxon>Actinomycetes</taxon>
        <taxon>Mycobacteriales</taxon>
        <taxon>Gordoniaceae</taxon>
        <taxon>Gordonia</taxon>
    </lineage>
</organism>
<sequence>MTPLRPQRLLRAALVTVVAAVSGACTTMSSADDRPGEPEPTSTCVAPGAVSGVGAPSSAGPAWQQTFVDEFHRCALGDDWGTYSGSPGGNPVGEWDGSMVSVVDGTLRLGAERTSSGWVTGGVSNYPVTQTYGRWEVRMRADRSADLSYHLLLWPKNEQWPPEIDFAESVSPERTEMSAFVHWKQDGENRKANADTDGRFAQWHTVGVEWLPGLIRYLLDGKVWAEVRSSTMVPSTPMWLGMQVEAGACERREDWGMSPCANDEPRPQSAAVEIDWVAVYRPSADFAAHAGEYFLPTPGAIQISD</sequence>
<dbReference type="InterPro" id="IPR000757">
    <property type="entry name" value="Beta-glucanase-like"/>
</dbReference>
<evidence type="ECO:0000313" key="3">
    <source>
        <dbReference type="EMBL" id="MEE4023018.1"/>
    </source>
</evidence>
<protein>
    <submittedName>
        <fullName evidence="3">Glycoside hydrolase family 16 protein</fullName>
    </submittedName>
</protein>
<dbReference type="PROSITE" id="PS51257">
    <property type="entry name" value="PROKAR_LIPOPROTEIN"/>
    <property type="match status" value="1"/>
</dbReference>
<dbReference type="Proteomes" id="UP001335729">
    <property type="component" value="Unassembled WGS sequence"/>
</dbReference>
<dbReference type="SUPFAM" id="SSF49899">
    <property type="entry name" value="Concanavalin A-like lectins/glucanases"/>
    <property type="match status" value="1"/>
</dbReference>
<feature type="domain" description="GH16" evidence="2">
    <location>
        <begin position="32"/>
        <end position="285"/>
    </location>
</feature>
<dbReference type="PANTHER" id="PTHR10963:SF60">
    <property type="entry name" value="GRAM-NEGATIVE BACTERIA-BINDING PROTEIN 1-RELATED"/>
    <property type="match status" value="1"/>
</dbReference>
<feature type="chain" id="PRO_5046001904" evidence="1">
    <location>
        <begin position="32"/>
        <end position="305"/>
    </location>
</feature>
<proteinExistence type="predicted"/>
<name>A0ABU7MRY7_9ACTN</name>
<gene>
    <name evidence="3" type="ORF">V1Y59_08015</name>
</gene>
<comment type="caution">
    <text evidence="3">The sequence shown here is derived from an EMBL/GenBank/DDBJ whole genome shotgun (WGS) entry which is preliminary data.</text>
</comment>
<reference evidence="3 4" key="1">
    <citation type="submission" date="2024-01" db="EMBL/GenBank/DDBJ databases">
        <title>Draft genome sequence of Gordonia sp. PKS22-38.</title>
        <authorList>
            <person name="Suphannarot A."/>
            <person name="Mingma R."/>
        </authorList>
    </citation>
    <scope>NUCLEOTIDE SEQUENCE [LARGE SCALE GENOMIC DNA]</scope>
    <source>
        <strain evidence="3 4">PKS22-38</strain>
    </source>
</reference>